<dbReference type="PANTHER" id="PTHR43143">
    <property type="entry name" value="METALLOPHOSPHOESTERASE, CALCINEURIN SUPERFAMILY"/>
    <property type="match status" value="1"/>
</dbReference>
<dbReference type="InterPro" id="IPR004843">
    <property type="entry name" value="Calcineurin-like_PHP"/>
</dbReference>
<dbReference type="PROSITE" id="PS51257">
    <property type="entry name" value="PROKAR_LIPOPROTEIN"/>
    <property type="match status" value="1"/>
</dbReference>
<organism evidence="2 3">
    <name type="scientific">Halocatena marina</name>
    <dbReference type="NCBI Taxonomy" id="2934937"/>
    <lineage>
        <taxon>Archaea</taxon>
        <taxon>Methanobacteriati</taxon>
        <taxon>Methanobacteriota</taxon>
        <taxon>Stenosarchaea group</taxon>
        <taxon>Halobacteria</taxon>
        <taxon>Halobacteriales</taxon>
        <taxon>Natronomonadaceae</taxon>
        <taxon>Halocatena</taxon>
    </lineage>
</organism>
<dbReference type="PANTHER" id="PTHR43143:SF1">
    <property type="entry name" value="SERINE_THREONINE-PROTEIN PHOSPHATASE CPPED1"/>
    <property type="match status" value="1"/>
</dbReference>
<gene>
    <name evidence="2" type="ORF">ACFQL7_03910</name>
</gene>
<dbReference type="RefSeq" id="WP_248904895.1">
    <property type="nucleotide sequence ID" value="NZ_CP109979.1"/>
</dbReference>
<keyword evidence="3" id="KW-1185">Reference proteome</keyword>
<proteinExistence type="predicted"/>
<dbReference type="InterPro" id="IPR051918">
    <property type="entry name" value="STPP_CPPED1"/>
</dbReference>
<dbReference type="Gene3D" id="3.60.21.10">
    <property type="match status" value="1"/>
</dbReference>
<accession>A0ABD5YIA4</accession>
<dbReference type="GeneID" id="76198637"/>
<dbReference type="Proteomes" id="UP001596417">
    <property type="component" value="Unassembled WGS sequence"/>
</dbReference>
<feature type="domain" description="Calcineurin-like phosphoesterase" evidence="1">
    <location>
        <begin position="43"/>
        <end position="254"/>
    </location>
</feature>
<dbReference type="InterPro" id="IPR029052">
    <property type="entry name" value="Metallo-depent_PP-like"/>
</dbReference>
<dbReference type="EC" id="3.1.-.-" evidence="2"/>
<evidence type="ECO:0000313" key="3">
    <source>
        <dbReference type="Proteomes" id="UP001596417"/>
    </source>
</evidence>
<dbReference type="SUPFAM" id="SSF56300">
    <property type="entry name" value="Metallo-dependent phosphatases"/>
    <property type="match status" value="1"/>
</dbReference>
<keyword evidence="2" id="KW-0378">Hydrolase</keyword>
<dbReference type="AlphaFoldDB" id="A0ABD5YIA4"/>
<dbReference type="EMBL" id="JBHTAX010000001">
    <property type="protein sequence ID" value="MFC7189078.1"/>
    <property type="molecule type" value="Genomic_DNA"/>
</dbReference>
<dbReference type="GO" id="GO:0016787">
    <property type="term" value="F:hydrolase activity"/>
    <property type="evidence" value="ECO:0007669"/>
    <property type="project" value="UniProtKB-KW"/>
</dbReference>
<protein>
    <submittedName>
        <fullName evidence="2">Metallophosphoesterase family protein</fullName>
        <ecNumber evidence="2">3.1.-.-</ecNumber>
    </submittedName>
</protein>
<comment type="caution">
    <text evidence="2">The sequence shown here is derived from an EMBL/GenBank/DDBJ whole genome shotgun (WGS) entry which is preliminary data.</text>
</comment>
<evidence type="ECO:0000313" key="2">
    <source>
        <dbReference type="EMBL" id="MFC7189078.1"/>
    </source>
</evidence>
<evidence type="ECO:0000259" key="1">
    <source>
        <dbReference type="Pfam" id="PF00149"/>
    </source>
</evidence>
<reference evidence="2 3" key="1">
    <citation type="journal article" date="2019" name="Int. J. Syst. Evol. Microbiol.">
        <title>The Global Catalogue of Microorganisms (GCM) 10K type strain sequencing project: providing services to taxonomists for standard genome sequencing and annotation.</title>
        <authorList>
            <consortium name="The Broad Institute Genomics Platform"/>
            <consortium name="The Broad Institute Genome Sequencing Center for Infectious Disease"/>
            <person name="Wu L."/>
            <person name="Ma J."/>
        </authorList>
    </citation>
    <scope>NUCLEOTIDE SEQUENCE [LARGE SCALE GENOMIC DNA]</scope>
    <source>
        <strain evidence="2 3">RDMS1</strain>
    </source>
</reference>
<dbReference type="Pfam" id="PF00149">
    <property type="entry name" value="Metallophos"/>
    <property type="match status" value="1"/>
</dbReference>
<name>A0ABD5YIA4_9EURY</name>
<sequence>MNRRSALKNLRAGLFVASGVSLTGCVSAGNDVLSSGSTETICIAVISDTHIRRSSRDELTDLTDQKHRYEEFVTAMNTDVRPDFVVHLGDLIDGRSPDNDPYCSEDTAVHRISKGKRLIHDRLSMPTYTVMGNHEYKGPNWDRERIRRAINDQWTRRSDTWYCIDRKGVRFLFLNTSCPVTNHRHHAMPAEEFAWLYDILEDTDRPLVAFMHVPATQGCGDRYDQFKREDEVRRLLSSDENPNVITGIFGHSHHSDSWNRLRSQHDEYGTMYYHTSNIHEWMGDSSQIPWAVLKIDLQRDRFRFSAGAGVTDSGEYRTTWIQSIAN</sequence>